<comment type="caution">
    <text evidence="1">The sequence shown here is derived from an EMBL/GenBank/DDBJ whole genome shotgun (WGS) entry which is preliminary data.</text>
</comment>
<keyword evidence="2" id="KW-1185">Reference proteome</keyword>
<accession>A0A3B0BD72</accession>
<evidence type="ECO:0000313" key="2">
    <source>
        <dbReference type="Proteomes" id="UP000280509"/>
    </source>
</evidence>
<sequence>MASLHSEEVDPHYVFDITEEGASLTVHIPDDAKSGDTFHIITEVQNVTETPFKTYVRRILTVK</sequence>
<reference evidence="1 2" key="1">
    <citation type="submission" date="2018-09" db="EMBL/GenBank/DDBJ databases">
        <title>Draft genome sequence of Streptococcus sp. KCOM 1699 (=ChDC B353).</title>
        <authorList>
            <person name="Kook J.-K."/>
            <person name="Park S.-N."/>
            <person name="Lim Y.K."/>
        </authorList>
    </citation>
    <scope>NUCLEOTIDE SEQUENCE [LARGE SCALE GENOMIC DNA]</scope>
    <source>
        <strain evidence="1 2">ChDC B353</strain>
    </source>
</reference>
<proteinExistence type="predicted"/>
<dbReference type="Proteomes" id="UP000280509">
    <property type="component" value="Unassembled WGS sequence"/>
</dbReference>
<name>A0A3B0BD72_9STRE</name>
<dbReference type="EMBL" id="RBCK01000005">
    <property type="protein sequence ID" value="RKN70710.1"/>
    <property type="molecule type" value="Genomic_DNA"/>
</dbReference>
<organism evidence="1 2">
    <name type="scientific">Streptococcus chosunensis</name>
    <dbReference type="NCBI Taxonomy" id="2707003"/>
    <lineage>
        <taxon>Bacteria</taxon>
        <taxon>Bacillati</taxon>
        <taxon>Bacillota</taxon>
        <taxon>Bacilli</taxon>
        <taxon>Lactobacillales</taxon>
        <taxon>Streptococcaceae</taxon>
        <taxon>Streptococcus</taxon>
        <taxon>Streptococcus mitis group</taxon>
    </lineage>
</organism>
<dbReference type="AlphaFoldDB" id="A0A3B0BD72"/>
<protein>
    <submittedName>
        <fullName evidence="1">Uncharacterized protein</fullName>
    </submittedName>
</protein>
<gene>
    <name evidence="1" type="ORF">D7D54_09185</name>
</gene>
<dbReference type="RefSeq" id="WP_020902503.1">
    <property type="nucleotide sequence ID" value="NZ_RBCK01000005.1"/>
</dbReference>
<evidence type="ECO:0000313" key="1">
    <source>
        <dbReference type="EMBL" id="RKN70710.1"/>
    </source>
</evidence>